<dbReference type="Gene3D" id="3.90.480.20">
    <property type="match status" value="1"/>
</dbReference>
<keyword evidence="6" id="KW-0411">Iron-sulfur</keyword>
<evidence type="ECO:0000256" key="3">
    <source>
        <dbReference type="ARBA" id="ARBA00022723"/>
    </source>
</evidence>
<dbReference type="STRING" id="1391654.AKJ09_00132"/>
<sequence>MDSRTLGRARFDFAKSTDIDLFVEKLEKFERGELGADEWRAFRLANGTYGQRQLGELSMLRAKAPQGILTAEQLEAVASVASRYSRGFAHITTRQNFQFHFVRLPEMERAMRDLAAVGITTREACGNTVRNVTASPTAGVAADEVFDPIPYAEAFTRHFLRHPLSGSLPRKFKVAFSGGGSDHAFILVNDLGFSARLRTTDRGIERGFRLTVAGGTAILCRSGEPLFEFIPAAEILGASEAVLRVFDAHGERVHRHKNRLKFLVKQFGWEKFRALVLEEFEKARAAGLPPLPFDPENPPDVETAPVERSAPPSIAELASIAATDSMRGPGIVPRFLPTVGDDRGERFTRTNVKPQRQEGYVSVTVTVPLGDLSSGRLRALAALSRSYGDGTVRTTHGQNLVLRWVKDTDVPELYSRLRAIGLSDPDPESIADVSSCPGAETCKLAVTHSRGAADELSSRFRLDRDLVDRAKGLVVKISGCPNGCGLHHVAGLGFQGGMRKVDNRPVPQYFVLVGGEAGGDTARFGRVAAKVPARRVGEVFERLVKLYESKRQGEESITTYLGRAPLLEIKASLADLEPLDAKTATPEDYIDLGETVAFAPETSEGECAA</sequence>
<dbReference type="InterPro" id="IPR051329">
    <property type="entry name" value="NIR_SIR_4Fe-4S"/>
</dbReference>
<proteinExistence type="predicted"/>
<evidence type="ECO:0000259" key="8">
    <source>
        <dbReference type="Pfam" id="PF01077"/>
    </source>
</evidence>
<dbReference type="GO" id="GO:0020037">
    <property type="term" value="F:heme binding"/>
    <property type="evidence" value="ECO:0007669"/>
    <property type="project" value="InterPro"/>
</dbReference>
<dbReference type="EMBL" id="CP012333">
    <property type="protein sequence ID" value="AKU93468.1"/>
    <property type="molecule type" value="Genomic_DNA"/>
</dbReference>
<evidence type="ECO:0000256" key="2">
    <source>
        <dbReference type="ARBA" id="ARBA00022617"/>
    </source>
</evidence>
<keyword evidence="3" id="KW-0479">Metal-binding</keyword>
<dbReference type="InterPro" id="IPR005117">
    <property type="entry name" value="NiRdtase/SiRdtase_haem-b_fer"/>
</dbReference>
<keyword evidence="1" id="KW-0004">4Fe-4S</keyword>
<feature type="domain" description="Nitrite/Sulfite reductase ferredoxin-like" evidence="9">
    <location>
        <begin position="49"/>
        <end position="117"/>
    </location>
</feature>
<feature type="compositionally biased region" description="Pro residues" evidence="7">
    <location>
        <begin position="289"/>
        <end position="298"/>
    </location>
</feature>
<dbReference type="GO" id="GO:0051539">
    <property type="term" value="F:4 iron, 4 sulfur cluster binding"/>
    <property type="evidence" value="ECO:0007669"/>
    <property type="project" value="UniProtKB-KW"/>
</dbReference>
<dbReference type="Pfam" id="PF03460">
    <property type="entry name" value="NIR_SIR_ferr"/>
    <property type="match status" value="2"/>
</dbReference>
<reference evidence="10 11" key="1">
    <citation type="submission" date="2015-08" db="EMBL/GenBank/DDBJ databases">
        <authorList>
            <person name="Babu N.S."/>
            <person name="Beckwith C.J."/>
            <person name="Beseler K.G."/>
            <person name="Brison A."/>
            <person name="Carone J.V."/>
            <person name="Caskin T.P."/>
            <person name="Diamond M."/>
            <person name="Durham M.E."/>
            <person name="Foxe J.M."/>
            <person name="Go M."/>
            <person name="Henderson B.A."/>
            <person name="Jones I.B."/>
            <person name="McGettigan J.A."/>
            <person name="Micheletti S.J."/>
            <person name="Nasrallah M.E."/>
            <person name="Ortiz D."/>
            <person name="Piller C.R."/>
            <person name="Privatt S.R."/>
            <person name="Schneider S.L."/>
            <person name="Sharp S."/>
            <person name="Smith T.C."/>
            <person name="Stanton J.D."/>
            <person name="Ullery H.E."/>
            <person name="Wilson R.J."/>
            <person name="Serrano M.G."/>
            <person name="Buck G."/>
            <person name="Lee V."/>
            <person name="Wang Y."/>
            <person name="Carvalho R."/>
            <person name="Voegtly L."/>
            <person name="Shi R."/>
            <person name="Duckworth R."/>
            <person name="Johnson A."/>
            <person name="Loviza R."/>
            <person name="Walstead R."/>
            <person name="Shah Z."/>
            <person name="Kiflezghi M."/>
            <person name="Wade K."/>
            <person name="Ball S.L."/>
            <person name="Bradley K.W."/>
            <person name="Asai D.J."/>
            <person name="Bowman C.A."/>
            <person name="Russell D.A."/>
            <person name="Pope W.H."/>
            <person name="Jacobs-Sera D."/>
            <person name="Hendrix R.W."/>
            <person name="Hatfull G.F."/>
        </authorList>
    </citation>
    <scope>NUCLEOTIDE SEQUENCE [LARGE SCALE GENOMIC DNA]</scope>
    <source>
        <strain evidence="10 11">DSM 27648</strain>
    </source>
</reference>
<feature type="domain" description="Nitrite/Sulfite reductase ferredoxin-like" evidence="9">
    <location>
        <begin position="354"/>
        <end position="419"/>
    </location>
</feature>
<accession>A0A0K1PIU8</accession>
<dbReference type="GO" id="GO:0016491">
    <property type="term" value="F:oxidoreductase activity"/>
    <property type="evidence" value="ECO:0007669"/>
    <property type="project" value="UniProtKB-KW"/>
</dbReference>
<dbReference type="Gene3D" id="3.30.413.10">
    <property type="entry name" value="Sulfite Reductase Hemoprotein, domain 1"/>
    <property type="match status" value="2"/>
</dbReference>
<dbReference type="PATRIC" id="fig|1391654.3.peg.146"/>
<evidence type="ECO:0000256" key="1">
    <source>
        <dbReference type="ARBA" id="ARBA00022485"/>
    </source>
</evidence>
<evidence type="ECO:0000313" key="10">
    <source>
        <dbReference type="EMBL" id="AKU93468.1"/>
    </source>
</evidence>
<keyword evidence="11" id="KW-1185">Reference proteome</keyword>
<dbReference type="Proteomes" id="UP000064967">
    <property type="component" value="Chromosome"/>
</dbReference>
<dbReference type="AlphaFoldDB" id="A0A0K1PIU8"/>
<evidence type="ECO:0000256" key="7">
    <source>
        <dbReference type="SAM" id="MobiDB-lite"/>
    </source>
</evidence>
<gene>
    <name evidence="10" type="ORF">AKJ09_00132</name>
</gene>
<keyword evidence="5" id="KW-0408">Iron</keyword>
<dbReference type="PANTHER" id="PTHR32439">
    <property type="entry name" value="FERREDOXIN--NITRITE REDUCTASE, CHLOROPLASTIC"/>
    <property type="match status" value="1"/>
</dbReference>
<dbReference type="SUPFAM" id="SSF55124">
    <property type="entry name" value="Nitrite/Sulfite reductase N-terminal domain-like"/>
    <property type="match status" value="2"/>
</dbReference>
<dbReference type="InterPro" id="IPR045854">
    <property type="entry name" value="NO2/SO3_Rdtase_4Fe4S_sf"/>
</dbReference>
<dbReference type="InterPro" id="IPR036136">
    <property type="entry name" value="Nit/Sulf_reduc_fer-like_dom_sf"/>
</dbReference>
<name>A0A0K1PIU8_9BACT</name>
<feature type="domain" description="Nitrite/sulphite reductase 4Fe-4S" evidence="8">
    <location>
        <begin position="125"/>
        <end position="282"/>
    </location>
</feature>
<feature type="region of interest" description="Disordered" evidence="7">
    <location>
        <begin position="289"/>
        <end position="309"/>
    </location>
</feature>
<keyword evidence="2" id="KW-0349">Heme</keyword>
<dbReference type="InterPro" id="IPR006066">
    <property type="entry name" value="NO2/SO3_Rdtase_FeS/sirohaem_BS"/>
</dbReference>
<evidence type="ECO:0000256" key="4">
    <source>
        <dbReference type="ARBA" id="ARBA00023002"/>
    </source>
</evidence>
<evidence type="ECO:0000256" key="6">
    <source>
        <dbReference type="ARBA" id="ARBA00023014"/>
    </source>
</evidence>
<dbReference type="SUPFAM" id="SSF56014">
    <property type="entry name" value="Nitrite and sulphite reductase 4Fe-4S domain-like"/>
    <property type="match status" value="2"/>
</dbReference>
<organism evidence="10 11">
    <name type="scientific">Labilithrix luteola</name>
    <dbReference type="NCBI Taxonomy" id="1391654"/>
    <lineage>
        <taxon>Bacteria</taxon>
        <taxon>Pseudomonadati</taxon>
        <taxon>Myxococcota</taxon>
        <taxon>Polyangia</taxon>
        <taxon>Polyangiales</taxon>
        <taxon>Labilitrichaceae</taxon>
        <taxon>Labilithrix</taxon>
    </lineage>
</organism>
<dbReference type="PANTHER" id="PTHR32439:SF9">
    <property type="entry name" value="BLR3264 PROTEIN"/>
    <property type="match status" value="1"/>
</dbReference>
<dbReference type="OrthoDB" id="9803707at2"/>
<evidence type="ECO:0000259" key="9">
    <source>
        <dbReference type="Pfam" id="PF03460"/>
    </source>
</evidence>
<feature type="domain" description="Nitrite/sulphite reductase 4Fe-4S" evidence="8">
    <location>
        <begin position="431"/>
        <end position="550"/>
    </location>
</feature>
<evidence type="ECO:0000256" key="5">
    <source>
        <dbReference type="ARBA" id="ARBA00023004"/>
    </source>
</evidence>
<dbReference type="KEGG" id="llu:AKJ09_00132"/>
<dbReference type="Pfam" id="PF01077">
    <property type="entry name" value="NIR_SIR"/>
    <property type="match status" value="2"/>
</dbReference>
<dbReference type="GO" id="GO:0046872">
    <property type="term" value="F:metal ion binding"/>
    <property type="evidence" value="ECO:0007669"/>
    <property type="project" value="UniProtKB-KW"/>
</dbReference>
<dbReference type="InterPro" id="IPR006067">
    <property type="entry name" value="NO2/SO3_Rdtase_4Fe4S_dom"/>
</dbReference>
<keyword evidence="4" id="KW-0560">Oxidoreductase</keyword>
<evidence type="ECO:0000313" key="11">
    <source>
        <dbReference type="Proteomes" id="UP000064967"/>
    </source>
</evidence>
<dbReference type="PRINTS" id="PR00397">
    <property type="entry name" value="SIROHAEM"/>
</dbReference>
<protein>
    <submittedName>
        <fullName evidence="10">Ferredoxin--sulfite reductase</fullName>
    </submittedName>
</protein>